<reference evidence="1" key="1">
    <citation type="journal article" date="2023" name="Science">
        <title>Genome structures resolve the early diversification of teleost fishes.</title>
        <authorList>
            <person name="Parey E."/>
            <person name="Louis A."/>
            <person name="Montfort J."/>
            <person name="Bouchez O."/>
            <person name="Roques C."/>
            <person name="Iampietro C."/>
            <person name="Lluch J."/>
            <person name="Castinel A."/>
            <person name="Donnadieu C."/>
            <person name="Desvignes T."/>
            <person name="Floi Bucao C."/>
            <person name="Jouanno E."/>
            <person name="Wen M."/>
            <person name="Mejri S."/>
            <person name="Dirks R."/>
            <person name="Jansen H."/>
            <person name="Henkel C."/>
            <person name="Chen W.J."/>
            <person name="Zahm M."/>
            <person name="Cabau C."/>
            <person name="Klopp C."/>
            <person name="Thompson A.W."/>
            <person name="Robinson-Rechavi M."/>
            <person name="Braasch I."/>
            <person name="Lecointre G."/>
            <person name="Bobe J."/>
            <person name="Postlethwait J.H."/>
            <person name="Berthelot C."/>
            <person name="Roest Crollius H."/>
            <person name="Guiguen Y."/>
        </authorList>
    </citation>
    <scope>NUCLEOTIDE SEQUENCE</scope>
    <source>
        <strain evidence="1">WJC10195</strain>
    </source>
</reference>
<name>A0A9Q1G3R6_SYNKA</name>
<dbReference type="EMBL" id="JAINUF010000002">
    <property type="protein sequence ID" value="KAJ8374666.1"/>
    <property type="molecule type" value="Genomic_DNA"/>
</dbReference>
<proteinExistence type="predicted"/>
<organism evidence="1 2">
    <name type="scientific">Synaphobranchus kaupii</name>
    <name type="common">Kaup's arrowtooth eel</name>
    <dbReference type="NCBI Taxonomy" id="118154"/>
    <lineage>
        <taxon>Eukaryota</taxon>
        <taxon>Metazoa</taxon>
        <taxon>Chordata</taxon>
        <taxon>Craniata</taxon>
        <taxon>Vertebrata</taxon>
        <taxon>Euteleostomi</taxon>
        <taxon>Actinopterygii</taxon>
        <taxon>Neopterygii</taxon>
        <taxon>Teleostei</taxon>
        <taxon>Anguilliformes</taxon>
        <taxon>Synaphobranchidae</taxon>
        <taxon>Synaphobranchus</taxon>
    </lineage>
</organism>
<evidence type="ECO:0000313" key="1">
    <source>
        <dbReference type="EMBL" id="KAJ8374666.1"/>
    </source>
</evidence>
<dbReference type="OrthoDB" id="8962084at2759"/>
<keyword evidence="2" id="KW-1185">Reference proteome</keyword>
<dbReference type="AlphaFoldDB" id="A0A9Q1G3R6"/>
<comment type="caution">
    <text evidence="1">The sequence shown here is derived from an EMBL/GenBank/DDBJ whole genome shotgun (WGS) entry which is preliminary data.</text>
</comment>
<gene>
    <name evidence="1" type="ORF">SKAU_G00052460</name>
</gene>
<dbReference type="Proteomes" id="UP001152622">
    <property type="component" value="Chromosome 2"/>
</dbReference>
<accession>A0A9Q1G3R6</accession>
<protein>
    <submittedName>
        <fullName evidence="1">Uncharacterized protein</fullName>
    </submittedName>
</protein>
<sequence length="139" mass="15229">MSNAQAATGSPQCSAMPRGWCLVVAAPSSCVNPKGGNAVSLKVALLEESPADLFLKRKLKMSLYPISSSLYPQCVISMQVGVIWPCVVKDHRGRNIRHKEWAEWWIISRLLLALGSITKLCIDLLNGAKLSFAQRHNLA</sequence>
<evidence type="ECO:0000313" key="2">
    <source>
        <dbReference type="Proteomes" id="UP001152622"/>
    </source>
</evidence>